<dbReference type="PRINTS" id="PR00193">
    <property type="entry name" value="MYOSINHEAVY"/>
</dbReference>
<comment type="caution">
    <text evidence="9">The sequence shown here is derived from an EMBL/GenBank/DDBJ whole genome shotgun (WGS) entry which is preliminary data.</text>
</comment>
<comment type="similarity">
    <text evidence="6">Belongs to the TRAFAC class myosin-kinesin ATPase superfamily. Myosin family.</text>
</comment>
<keyword evidence="4 6" id="KW-0505">Motor protein</keyword>
<reference evidence="9" key="1">
    <citation type="submission" date="2022-10" db="EMBL/GenBank/DDBJ databases">
        <authorList>
            <person name="Chen Y."/>
            <person name="Dougan E. K."/>
            <person name="Chan C."/>
            <person name="Rhodes N."/>
            <person name="Thang M."/>
        </authorList>
    </citation>
    <scope>NUCLEOTIDE SEQUENCE</scope>
</reference>
<dbReference type="GO" id="GO:0007015">
    <property type="term" value="P:actin filament organization"/>
    <property type="evidence" value="ECO:0007669"/>
    <property type="project" value="TreeGrafter"/>
</dbReference>
<evidence type="ECO:0000313" key="10">
    <source>
        <dbReference type="EMBL" id="CAL4799179.1"/>
    </source>
</evidence>
<dbReference type="EMBL" id="CAMXCT020005257">
    <property type="protein sequence ID" value="CAL1165242.1"/>
    <property type="molecule type" value="Genomic_DNA"/>
</dbReference>
<evidence type="ECO:0000259" key="8">
    <source>
        <dbReference type="PROSITE" id="PS51456"/>
    </source>
</evidence>
<proteinExistence type="inferred from homology"/>
<evidence type="ECO:0000256" key="6">
    <source>
        <dbReference type="PROSITE-ProRule" id="PRU00782"/>
    </source>
</evidence>
<dbReference type="SUPFAM" id="SSF52540">
    <property type="entry name" value="P-loop containing nucleoside triphosphate hydrolases"/>
    <property type="match status" value="1"/>
</dbReference>
<protein>
    <submittedName>
        <fullName evidence="10">Myosin motor domain-containing protein</fullName>
    </submittedName>
</protein>
<reference evidence="10 11" key="2">
    <citation type="submission" date="2024-05" db="EMBL/GenBank/DDBJ databases">
        <authorList>
            <person name="Chen Y."/>
            <person name="Shah S."/>
            <person name="Dougan E. K."/>
            <person name="Thang M."/>
            <person name="Chan C."/>
        </authorList>
    </citation>
    <scope>NUCLEOTIDE SEQUENCE [LARGE SCALE GENOMIC DNA]</scope>
</reference>
<dbReference type="GO" id="GO:0005524">
    <property type="term" value="F:ATP binding"/>
    <property type="evidence" value="ECO:0007669"/>
    <property type="project" value="UniProtKB-UniRule"/>
</dbReference>
<evidence type="ECO:0000256" key="3">
    <source>
        <dbReference type="ARBA" id="ARBA00023123"/>
    </source>
</evidence>
<dbReference type="EMBL" id="CAMXCT010005257">
    <property type="protein sequence ID" value="CAI4011867.1"/>
    <property type="molecule type" value="Genomic_DNA"/>
</dbReference>
<evidence type="ECO:0000256" key="1">
    <source>
        <dbReference type="ARBA" id="ARBA00022741"/>
    </source>
</evidence>
<dbReference type="Gene3D" id="1.20.58.530">
    <property type="match status" value="1"/>
</dbReference>
<name>A0A9P1DM32_9DINO</name>
<dbReference type="InterPro" id="IPR027417">
    <property type="entry name" value="P-loop_NTPase"/>
</dbReference>
<dbReference type="OrthoDB" id="6108017at2759"/>
<dbReference type="EMBL" id="CAMXCT030005257">
    <property type="protein sequence ID" value="CAL4799179.1"/>
    <property type="molecule type" value="Genomic_DNA"/>
</dbReference>
<dbReference type="PANTHER" id="PTHR13140">
    <property type="entry name" value="MYOSIN"/>
    <property type="match status" value="1"/>
</dbReference>
<dbReference type="InterPro" id="IPR001609">
    <property type="entry name" value="Myosin_head_motor_dom-like"/>
</dbReference>
<dbReference type="SMART" id="SM00015">
    <property type="entry name" value="IQ"/>
    <property type="match status" value="3"/>
</dbReference>
<comment type="caution">
    <text evidence="6">Lacks conserved residue(s) required for the propagation of feature annotation.</text>
</comment>
<keyword evidence="5 6" id="KW-0009">Actin-binding</keyword>
<feature type="domain" description="Myosin motor" evidence="8">
    <location>
        <begin position="78"/>
        <end position="823"/>
    </location>
</feature>
<dbReference type="GO" id="GO:0051015">
    <property type="term" value="F:actin filament binding"/>
    <property type="evidence" value="ECO:0007669"/>
    <property type="project" value="TreeGrafter"/>
</dbReference>
<gene>
    <name evidence="9" type="ORF">C1SCF055_LOCUS36988</name>
</gene>
<dbReference type="Gene3D" id="1.20.5.190">
    <property type="match status" value="1"/>
</dbReference>
<dbReference type="GO" id="GO:0016020">
    <property type="term" value="C:membrane"/>
    <property type="evidence" value="ECO:0007669"/>
    <property type="project" value="TreeGrafter"/>
</dbReference>
<sequence length="1067" mass="121393">MVTHVTQGSAFHQDDIIWVSCAERVWRAARVLSADETSVSVEYAGEDDDVEQAELSLHGKAAPKLLRRNAELLGQGALRFDNLTEVPELHEAAVLHALEVRFAQGCIYTLTGPVLLAVNPFRSLPLYGDDVLRRFAKPTTGAAQPLKPHVFGIAAKALEGIRERYASQTVLISGESGAGKTETTKFVMQFLALTSATSAGNEDVTSSTSSHRTHRAPAKLSLVERQVLGSNPLLEAFGNAQTLRNDNSSRFGKYIELQFAKPTQLGDDVPTPRMVGARIHTYLLEKVRVIRQQEGERGFHIFYQALSGANGDSRSVTTGAEEELEGFKGYTLDSFRYLNKQEMDNEVEQFEATLVAMDAVGLSKTEIRKIFRVLAAVLHLGNVTFQDEGESSKVENGGTSCISCDLLGVSLDSLSTALTSRTLRTPEGLIRSKHKSDKACGCRDALARHLYHAVFNYIVQRSNATIGFQKNLSFCGVLDIFGFEFFQWNSLEQLCINYTNELLQQYFNEFIFENETTLYQEEGISWDVQDFPDNSSILELLHGKLEGVLPMLEEECFHVGGSADAWCNKLVRLYEQHRHFGHDRLKKGSFIIRHFAGPVTYQCTEFLEKNKDELSADLVQCLKDSEDPFVRDLFEQLDRVFGVSGAGASAPEGRKSLGGSSRVLKAQRYSVSGEFRQQLKELLQQIQSTEPHFIRCIKPNPQNQAFLPDSEKPFLHRPSVAEQLSYQGVLAAIKVARAGFPVRFWHSDFLREFRCLAPELSKDLEAIVKQLAQQEDEEKAARAVKSLLKSGAIAAVLTSGWAFGKTRIFLKQEPYESLRRLRAVTRNGAAKRLQSCARGQMARKAYHTMRWGFLRLQARARGLLARNQLRSWLRAKAATQLSALLRTTEALARYGAQRRVAVALQCRMRQKWQRKKYLIQRSQLLQLQRWWRSVQKRRRFGRLQHSVRRLQALCRGALGRRAAGVRKVQRQRLRWALRRLIRTRRKNLALRAFRVKMLEMYHRPPVTSTLQKNKEEMVKEVLFLRQLGEEQTLEIQRLQENNSQLRQQIQHLKQRIFWRVRECFHRQ</sequence>
<dbReference type="PROSITE" id="PS51456">
    <property type="entry name" value="MYOSIN_MOTOR"/>
    <property type="match status" value="1"/>
</dbReference>
<accession>A0A9P1DM32</accession>
<dbReference type="Proteomes" id="UP001152797">
    <property type="component" value="Unassembled WGS sequence"/>
</dbReference>
<dbReference type="GO" id="GO:0000146">
    <property type="term" value="F:microfilament motor activity"/>
    <property type="evidence" value="ECO:0007669"/>
    <property type="project" value="TreeGrafter"/>
</dbReference>
<dbReference type="Pfam" id="PF00063">
    <property type="entry name" value="Myosin_head"/>
    <property type="match status" value="1"/>
</dbReference>
<dbReference type="GO" id="GO:0016459">
    <property type="term" value="C:myosin complex"/>
    <property type="evidence" value="ECO:0007669"/>
    <property type="project" value="UniProtKB-KW"/>
</dbReference>
<keyword evidence="7" id="KW-0175">Coiled coil</keyword>
<keyword evidence="11" id="KW-1185">Reference proteome</keyword>
<evidence type="ECO:0000256" key="5">
    <source>
        <dbReference type="ARBA" id="ARBA00023203"/>
    </source>
</evidence>
<evidence type="ECO:0000256" key="4">
    <source>
        <dbReference type="ARBA" id="ARBA00023175"/>
    </source>
</evidence>
<keyword evidence="1 6" id="KW-0547">Nucleotide-binding</keyword>
<keyword evidence="3 6" id="KW-0518">Myosin</keyword>
<dbReference type="InterPro" id="IPR036961">
    <property type="entry name" value="Kinesin_motor_dom_sf"/>
</dbReference>
<evidence type="ECO:0000256" key="7">
    <source>
        <dbReference type="SAM" id="Coils"/>
    </source>
</evidence>
<dbReference type="Gene3D" id="6.20.240.20">
    <property type="match status" value="1"/>
</dbReference>
<feature type="coiled-coil region" evidence="7">
    <location>
        <begin position="757"/>
        <end position="784"/>
    </location>
</feature>
<feature type="coiled-coil region" evidence="7">
    <location>
        <begin position="1028"/>
        <end position="1055"/>
    </location>
</feature>
<dbReference type="Gene3D" id="3.40.850.10">
    <property type="entry name" value="Kinesin motor domain"/>
    <property type="match status" value="1"/>
</dbReference>
<dbReference type="PROSITE" id="PS50096">
    <property type="entry name" value="IQ"/>
    <property type="match status" value="3"/>
</dbReference>
<organism evidence="9">
    <name type="scientific">Cladocopium goreaui</name>
    <dbReference type="NCBI Taxonomy" id="2562237"/>
    <lineage>
        <taxon>Eukaryota</taxon>
        <taxon>Sar</taxon>
        <taxon>Alveolata</taxon>
        <taxon>Dinophyceae</taxon>
        <taxon>Suessiales</taxon>
        <taxon>Symbiodiniaceae</taxon>
        <taxon>Cladocopium</taxon>
    </lineage>
</organism>
<dbReference type="Gene3D" id="1.10.10.820">
    <property type="match status" value="1"/>
</dbReference>
<evidence type="ECO:0000256" key="2">
    <source>
        <dbReference type="ARBA" id="ARBA00022840"/>
    </source>
</evidence>
<dbReference type="InterPro" id="IPR000048">
    <property type="entry name" value="IQ_motif_EF-hand-BS"/>
</dbReference>
<dbReference type="GO" id="GO:0005737">
    <property type="term" value="C:cytoplasm"/>
    <property type="evidence" value="ECO:0007669"/>
    <property type="project" value="TreeGrafter"/>
</dbReference>
<dbReference type="PANTHER" id="PTHR13140:SF706">
    <property type="entry name" value="DILUTE CLASS UNCONVENTIONAL MYOSIN, ISOFORM C"/>
    <property type="match status" value="1"/>
</dbReference>
<evidence type="ECO:0000313" key="9">
    <source>
        <dbReference type="EMBL" id="CAI4011867.1"/>
    </source>
</evidence>
<feature type="binding site" evidence="6">
    <location>
        <begin position="174"/>
        <end position="181"/>
    </location>
    <ligand>
        <name>ATP</name>
        <dbReference type="ChEBI" id="CHEBI:30616"/>
    </ligand>
</feature>
<dbReference type="SMART" id="SM00242">
    <property type="entry name" value="MYSc"/>
    <property type="match status" value="1"/>
</dbReference>
<dbReference type="Gene3D" id="1.20.120.720">
    <property type="entry name" value="Myosin VI head, motor domain, U50 subdomain"/>
    <property type="match status" value="1"/>
</dbReference>
<keyword evidence="2 6" id="KW-0067">ATP-binding</keyword>
<dbReference type="AlphaFoldDB" id="A0A9P1DM32"/>
<evidence type="ECO:0000313" key="11">
    <source>
        <dbReference type="Proteomes" id="UP001152797"/>
    </source>
</evidence>